<evidence type="ECO:0000313" key="4">
    <source>
        <dbReference type="Proteomes" id="UP001172159"/>
    </source>
</evidence>
<dbReference type="AlphaFoldDB" id="A0AA40K398"/>
<protein>
    <submittedName>
        <fullName evidence="3">Uncharacterized protein</fullName>
    </submittedName>
</protein>
<evidence type="ECO:0000256" key="2">
    <source>
        <dbReference type="SAM" id="MobiDB-lite"/>
    </source>
</evidence>
<gene>
    <name evidence="3" type="ORF">B0T21DRAFT_389709</name>
</gene>
<evidence type="ECO:0000256" key="1">
    <source>
        <dbReference type="ARBA" id="ARBA00023604"/>
    </source>
</evidence>
<proteinExistence type="inferred from homology"/>
<evidence type="ECO:0000313" key="3">
    <source>
        <dbReference type="EMBL" id="KAK0744331.1"/>
    </source>
</evidence>
<dbReference type="NCBIfam" id="NF041278">
    <property type="entry name" value="CmcJ_NvfI_EfuI"/>
    <property type="match status" value="1"/>
</dbReference>
<comment type="similarity">
    <text evidence="1">Belongs to the asaB hydroxylase/desaturase family.</text>
</comment>
<feature type="compositionally biased region" description="Low complexity" evidence="2">
    <location>
        <begin position="1"/>
        <end position="15"/>
    </location>
</feature>
<feature type="region of interest" description="Disordered" evidence="2">
    <location>
        <begin position="1"/>
        <end position="20"/>
    </location>
</feature>
<dbReference type="PANTHER" id="PTHR34598:SF3">
    <property type="entry name" value="OXIDOREDUCTASE AN1597"/>
    <property type="match status" value="1"/>
</dbReference>
<dbReference type="EMBL" id="JAUKTV010000002">
    <property type="protein sequence ID" value="KAK0744331.1"/>
    <property type="molecule type" value="Genomic_DNA"/>
</dbReference>
<reference evidence="3" key="1">
    <citation type="submission" date="2023-06" db="EMBL/GenBank/DDBJ databases">
        <title>Genome-scale phylogeny and comparative genomics of the fungal order Sordariales.</title>
        <authorList>
            <consortium name="Lawrence Berkeley National Laboratory"/>
            <person name="Hensen N."/>
            <person name="Bonometti L."/>
            <person name="Westerberg I."/>
            <person name="Brannstrom I.O."/>
            <person name="Guillou S."/>
            <person name="Cros-Aarteil S."/>
            <person name="Calhoun S."/>
            <person name="Haridas S."/>
            <person name="Kuo A."/>
            <person name="Mondo S."/>
            <person name="Pangilinan J."/>
            <person name="Riley R."/>
            <person name="Labutti K."/>
            <person name="Andreopoulos B."/>
            <person name="Lipzen A."/>
            <person name="Chen C."/>
            <person name="Yanf M."/>
            <person name="Daum C."/>
            <person name="Ng V."/>
            <person name="Clum A."/>
            <person name="Steindorff A."/>
            <person name="Ohm R."/>
            <person name="Martin F."/>
            <person name="Silar P."/>
            <person name="Natvig D."/>
            <person name="Lalanne C."/>
            <person name="Gautier V."/>
            <person name="Ament-Velasquez S.L."/>
            <person name="Kruys A."/>
            <person name="Hutchinson M.I."/>
            <person name="Powell A.J."/>
            <person name="Barry K."/>
            <person name="Miller A.N."/>
            <person name="Grigoriev I.V."/>
            <person name="Debuchy R."/>
            <person name="Gladieux P."/>
            <person name="Thoren M.H."/>
            <person name="Johannesson H."/>
        </authorList>
    </citation>
    <scope>NUCLEOTIDE SEQUENCE</scope>
    <source>
        <strain evidence="3">CBS 540.89</strain>
    </source>
</reference>
<dbReference type="GO" id="GO:0016491">
    <property type="term" value="F:oxidoreductase activity"/>
    <property type="evidence" value="ECO:0007669"/>
    <property type="project" value="InterPro"/>
</dbReference>
<keyword evidence="4" id="KW-1185">Reference proteome</keyword>
<organism evidence="3 4">
    <name type="scientific">Apiosordaria backusii</name>
    <dbReference type="NCBI Taxonomy" id="314023"/>
    <lineage>
        <taxon>Eukaryota</taxon>
        <taxon>Fungi</taxon>
        <taxon>Dikarya</taxon>
        <taxon>Ascomycota</taxon>
        <taxon>Pezizomycotina</taxon>
        <taxon>Sordariomycetes</taxon>
        <taxon>Sordariomycetidae</taxon>
        <taxon>Sordariales</taxon>
        <taxon>Lasiosphaeriaceae</taxon>
        <taxon>Apiosordaria</taxon>
    </lineage>
</organism>
<dbReference type="Proteomes" id="UP001172159">
    <property type="component" value="Unassembled WGS sequence"/>
</dbReference>
<comment type="caution">
    <text evidence="3">The sequence shown here is derived from an EMBL/GenBank/DDBJ whole genome shotgun (WGS) entry which is preliminary data.</text>
</comment>
<name>A0AA40K398_9PEZI</name>
<sequence>MAAATTFPTNTPPQTSDHPEIEDTLIANVYYLKPDPLYDEEKPYSLASHPPPGIKKTNIVNSPTPTIVRNARGFEKNFFLYTHGFEWLDHDLKLDPGFGADEGQLDEYMNEMDVIPYILRQVNKKAKIRWQRTPSEERPDGASKKVKRHILGAHLDISKESAKMRIRLKCGEEAETLLKRRWHIVNVWRPLQEPVVSMPLALCDSRSLDDDDLVASDIIYPHLELEASELWYNSNQRWYYLKGQMMNEVLLIMNVDSGSSTRCPHTAFEDPTIAVDAPRRRSIELRCMVFL</sequence>
<dbReference type="PANTHER" id="PTHR34598">
    <property type="entry name" value="BLL6449 PROTEIN"/>
    <property type="match status" value="1"/>
</dbReference>
<accession>A0AA40K398</accession>
<dbReference type="InterPro" id="IPR044053">
    <property type="entry name" value="AsaB-like"/>
</dbReference>